<dbReference type="InterPro" id="IPR011608">
    <property type="entry name" value="PRD"/>
</dbReference>
<dbReference type="PROSITE" id="PS51372">
    <property type="entry name" value="PRD_2"/>
    <property type="match status" value="1"/>
</dbReference>
<sequence>MTGIAQIIFRNGVFFIEIEDYEKLTSIQTSFLKEDLDYNDPVKRQALILKELYRKHDEYVILDDLAEKFLSSRGTINKDIQALRSELNYFGAEIQTKTNRGVKLFVPQDYKYAVIFKSLVARYCELPQLSAQEGLELEEILATFGVTEEVTRQFKTNLLIVLWLRQQGIIMQAPVPHYYFLLKESSCQALQTYLANFFESPLNITEWLFITSPMNISKLRQTEESKLEEAVAELSQLGQGLIPALKKKIDVNLDFCHFFMEIKYHLVFLVNRAAFDIKSNEFISDEILTMYPLALELAKEMVTLLSQKLAENIRDQEIGYLTVYFQMELDATPQNNLHRFAVVNIAGSSINKFIAKQIKALFDEEVIVDTFSSEEEFKASQAKYLLTFTNDYFKDDQLNRKAPVVKLDTAFNKGSLQEKMRILLVNEAIQAGLCQFSVTKFKTSKSYLDEVASLIDREIAQGNLTEEFKESWRQKEAEKSNIFGDGIAIPHLIDDSGHHRILVKAGIFDKAVTYKSRKVKVVFLVAIPKELDDNLTRTLSNVYDAINTMAANANMLSNLKNYDDNRGFIQIMEAI</sequence>
<name>A0A0R1TFX2_9LACO</name>
<reference evidence="6 7" key="1">
    <citation type="journal article" date="2015" name="Genome Announc.">
        <title>Expanding the biotechnology potential of lactobacilli through comparative genomics of 213 strains and associated genera.</title>
        <authorList>
            <person name="Sun Z."/>
            <person name="Harris H.M."/>
            <person name="McCann A."/>
            <person name="Guo C."/>
            <person name="Argimon S."/>
            <person name="Zhang W."/>
            <person name="Yang X."/>
            <person name="Jeffery I.B."/>
            <person name="Cooney J.C."/>
            <person name="Kagawa T.F."/>
            <person name="Liu W."/>
            <person name="Song Y."/>
            <person name="Salvetti E."/>
            <person name="Wrobel A."/>
            <person name="Rasinkangas P."/>
            <person name="Parkhill J."/>
            <person name="Rea M.C."/>
            <person name="O'Sullivan O."/>
            <person name="Ritari J."/>
            <person name="Douillard F.P."/>
            <person name="Paul Ross R."/>
            <person name="Yang R."/>
            <person name="Briner A.E."/>
            <person name="Felis G.E."/>
            <person name="de Vos W.M."/>
            <person name="Barrangou R."/>
            <person name="Klaenhammer T.R."/>
            <person name="Caufield P.W."/>
            <person name="Cui Y."/>
            <person name="Zhang H."/>
            <person name="O'Toole P.W."/>
        </authorList>
    </citation>
    <scope>NUCLEOTIDE SEQUENCE [LARGE SCALE GENOMIC DNA]</scope>
    <source>
        <strain evidence="6 7">DSM 15833</strain>
    </source>
</reference>
<dbReference type="GO" id="GO:0006355">
    <property type="term" value="P:regulation of DNA-templated transcription"/>
    <property type="evidence" value="ECO:0007669"/>
    <property type="project" value="InterPro"/>
</dbReference>
<dbReference type="Gene3D" id="1.10.1790.10">
    <property type="entry name" value="PRD domain"/>
    <property type="match status" value="1"/>
</dbReference>
<dbReference type="AlphaFoldDB" id="A0A0R1TFX2"/>
<evidence type="ECO:0000313" key="7">
    <source>
        <dbReference type="Proteomes" id="UP000051048"/>
    </source>
</evidence>
<dbReference type="PATRIC" id="fig|1423740.3.peg.2113"/>
<dbReference type="PROSITE" id="PS51094">
    <property type="entry name" value="PTS_EIIA_TYPE_2"/>
    <property type="match status" value="1"/>
</dbReference>
<dbReference type="SUPFAM" id="SSF63520">
    <property type="entry name" value="PTS-regulatory domain, PRD"/>
    <property type="match status" value="1"/>
</dbReference>
<feature type="domain" description="PRD" evidence="5">
    <location>
        <begin position="229"/>
        <end position="335"/>
    </location>
</feature>
<evidence type="ECO:0000259" key="4">
    <source>
        <dbReference type="PROSITE" id="PS51094"/>
    </source>
</evidence>
<organism evidence="6 7">
    <name type="scientific">Ligilactobacillus equi DSM 15833 = JCM 10991</name>
    <dbReference type="NCBI Taxonomy" id="1423740"/>
    <lineage>
        <taxon>Bacteria</taxon>
        <taxon>Bacillati</taxon>
        <taxon>Bacillota</taxon>
        <taxon>Bacilli</taxon>
        <taxon>Lactobacillales</taxon>
        <taxon>Lactobacillaceae</taxon>
        <taxon>Ligilactobacillus</taxon>
    </lineage>
</organism>
<dbReference type="InterPro" id="IPR013196">
    <property type="entry name" value="HTH_11"/>
</dbReference>
<comment type="caution">
    <text evidence="6">The sequence shown here is derived from an EMBL/GenBank/DDBJ whole genome shotgun (WGS) entry which is preliminary data.</text>
</comment>
<evidence type="ECO:0000259" key="5">
    <source>
        <dbReference type="PROSITE" id="PS51372"/>
    </source>
</evidence>
<proteinExistence type="predicted"/>
<dbReference type="STRING" id="1423740.FC36_GL001948"/>
<accession>A0A0R1TFX2</accession>
<keyword evidence="2" id="KW-0805">Transcription regulation</keyword>
<dbReference type="InterPro" id="IPR002178">
    <property type="entry name" value="PTS_EIIA_type-2_dom"/>
</dbReference>
<dbReference type="SUPFAM" id="SSF55804">
    <property type="entry name" value="Phoshotransferase/anion transport protein"/>
    <property type="match status" value="1"/>
</dbReference>
<feature type="domain" description="PTS EIIA type-2" evidence="4">
    <location>
        <begin position="427"/>
        <end position="575"/>
    </location>
</feature>
<evidence type="ECO:0000256" key="1">
    <source>
        <dbReference type="ARBA" id="ARBA00022737"/>
    </source>
</evidence>
<gene>
    <name evidence="6" type="ORF">FC36_GL001948</name>
</gene>
<dbReference type="InterPro" id="IPR036388">
    <property type="entry name" value="WH-like_DNA-bd_sf"/>
</dbReference>
<dbReference type="EMBL" id="AZFH01000202">
    <property type="protein sequence ID" value="KRL76235.1"/>
    <property type="molecule type" value="Genomic_DNA"/>
</dbReference>
<dbReference type="PANTHER" id="PTHR30185:SF18">
    <property type="entry name" value="TRANSCRIPTIONAL REGULATOR MTLR"/>
    <property type="match status" value="1"/>
</dbReference>
<dbReference type="Pfam" id="PF00359">
    <property type="entry name" value="PTS_EIIA_2"/>
    <property type="match status" value="1"/>
</dbReference>
<evidence type="ECO:0000256" key="3">
    <source>
        <dbReference type="ARBA" id="ARBA00023163"/>
    </source>
</evidence>
<keyword evidence="1" id="KW-0677">Repeat</keyword>
<protein>
    <submittedName>
        <fullName evidence="6">Sorbitol operon transcription regulator</fullName>
    </submittedName>
</protein>
<dbReference type="Gene3D" id="1.10.10.10">
    <property type="entry name" value="Winged helix-like DNA-binding domain superfamily/Winged helix DNA-binding domain"/>
    <property type="match status" value="1"/>
</dbReference>
<dbReference type="InterPro" id="IPR050661">
    <property type="entry name" value="BglG_antiterminators"/>
</dbReference>
<evidence type="ECO:0000313" key="6">
    <source>
        <dbReference type="EMBL" id="KRL76235.1"/>
    </source>
</evidence>
<dbReference type="Gene3D" id="3.40.930.10">
    <property type="entry name" value="Mannitol-specific EII, Chain A"/>
    <property type="match status" value="1"/>
</dbReference>
<dbReference type="InterPro" id="IPR016152">
    <property type="entry name" value="PTrfase/Anion_transptr"/>
</dbReference>
<dbReference type="Pfam" id="PF00874">
    <property type="entry name" value="PRD"/>
    <property type="match status" value="1"/>
</dbReference>
<evidence type="ECO:0000256" key="2">
    <source>
        <dbReference type="ARBA" id="ARBA00023015"/>
    </source>
</evidence>
<dbReference type="PANTHER" id="PTHR30185">
    <property type="entry name" value="CRYPTIC BETA-GLUCOSIDE BGL OPERON ANTITERMINATOR"/>
    <property type="match status" value="1"/>
</dbReference>
<keyword evidence="3" id="KW-0804">Transcription</keyword>
<dbReference type="Proteomes" id="UP000051048">
    <property type="component" value="Unassembled WGS sequence"/>
</dbReference>
<dbReference type="Pfam" id="PF08279">
    <property type="entry name" value="HTH_11"/>
    <property type="match status" value="1"/>
</dbReference>
<dbReference type="InterPro" id="IPR036634">
    <property type="entry name" value="PRD_sf"/>
</dbReference>